<evidence type="ECO:0000256" key="8">
    <source>
        <dbReference type="ARBA" id="ARBA00022801"/>
    </source>
</evidence>
<sequence length="255" mass="28410">MESAIDHETARALLEWQIELGATEAIGDTPVDRYALPDTAPKAKKPEVAQRAPAKPKEVDPVELARKAAAAANSLDELRAALQEFEHCELKRGARNLVFADGTPGARVMIIGEAPGRDEDREGLPFVGRAGQLLDRMLAAIDLNRRENVYITNVLPWRPPQNRDPKPEEIGMMKPFLERHVALAKPEILVLMGNISCQAVLGKRGITRLHGRWDQAMNLPVIPMFHPAYLLRQPHMKRQAWADLLELKARLGGLQ</sequence>
<feature type="region of interest" description="Disordered" evidence="12">
    <location>
        <begin position="36"/>
        <end position="59"/>
    </location>
</feature>
<dbReference type="SMART" id="SM00987">
    <property type="entry name" value="UreE_C"/>
    <property type="match status" value="1"/>
</dbReference>
<comment type="caution">
    <text evidence="14">The sequence shown here is derived from an EMBL/GenBank/DDBJ whole genome shotgun (WGS) entry which is preliminary data.</text>
</comment>
<dbReference type="InterPro" id="IPR005122">
    <property type="entry name" value="Uracil-DNA_glycosylase-like"/>
</dbReference>
<evidence type="ECO:0000256" key="7">
    <source>
        <dbReference type="ARBA" id="ARBA00022763"/>
    </source>
</evidence>
<accession>A0A0X3TKX6</accession>
<dbReference type="GO" id="GO:0004844">
    <property type="term" value="F:uracil DNA N-glycosylase activity"/>
    <property type="evidence" value="ECO:0007669"/>
    <property type="project" value="UniProtKB-EC"/>
</dbReference>
<dbReference type="InterPro" id="IPR005273">
    <property type="entry name" value="Ura-DNA_glyco_family4"/>
</dbReference>
<dbReference type="NCBIfam" id="TIGR00758">
    <property type="entry name" value="UDG_fam4"/>
    <property type="match status" value="1"/>
</dbReference>
<keyword evidence="11" id="KW-0234">DNA repair</keyword>
<evidence type="ECO:0000259" key="13">
    <source>
        <dbReference type="SMART" id="SM00986"/>
    </source>
</evidence>
<gene>
    <name evidence="14" type="ORF">AVO45_11350</name>
</gene>
<organism evidence="14 15">
    <name type="scientific">Ruegeria marisrubri</name>
    <dbReference type="NCBI Taxonomy" id="1685379"/>
    <lineage>
        <taxon>Bacteria</taxon>
        <taxon>Pseudomonadati</taxon>
        <taxon>Pseudomonadota</taxon>
        <taxon>Alphaproteobacteria</taxon>
        <taxon>Rhodobacterales</taxon>
        <taxon>Roseobacteraceae</taxon>
        <taxon>Ruegeria</taxon>
    </lineage>
</organism>
<feature type="domain" description="Uracil-DNA glycosylase-like" evidence="13">
    <location>
        <begin position="99"/>
        <end position="245"/>
    </location>
</feature>
<dbReference type="Pfam" id="PF03167">
    <property type="entry name" value="UDG"/>
    <property type="match status" value="1"/>
</dbReference>
<dbReference type="EC" id="3.2.2.27" evidence="3"/>
<proteinExistence type="inferred from homology"/>
<comment type="catalytic activity">
    <reaction evidence="1">
        <text>Hydrolyzes single-stranded DNA or mismatched double-stranded DNA and polynucleotides, releasing free uracil.</text>
        <dbReference type="EC" id="3.2.2.27"/>
    </reaction>
</comment>
<dbReference type="GO" id="GO:0051539">
    <property type="term" value="F:4 iron, 4 sulfur cluster binding"/>
    <property type="evidence" value="ECO:0007669"/>
    <property type="project" value="UniProtKB-KW"/>
</dbReference>
<evidence type="ECO:0000256" key="6">
    <source>
        <dbReference type="ARBA" id="ARBA00022723"/>
    </source>
</evidence>
<dbReference type="InterPro" id="IPR036895">
    <property type="entry name" value="Uracil-DNA_glycosylase-like_sf"/>
</dbReference>
<evidence type="ECO:0000256" key="11">
    <source>
        <dbReference type="ARBA" id="ARBA00023204"/>
    </source>
</evidence>
<keyword evidence="7" id="KW-0227">DNA damage</keyword>
<evidence type="ECO:0000256" key="4">
    <source>
        <dbReference type="ARBA" id="ARBA00019403"/>
    </source>
</evidence>
<keyword evidence="8" id="KW-0378">Hydrolase</keyword>
<evidence type="ECO:0000313" key="14">
    <source>
        <dbReference type="EMBL" id="KUJ76388.1"/>
    </source>
</evidence>
<dbReference type="OrthoDB" id="5290748at2"/>
<dbReference type="AlphaFoldDB" id="A0A0X3TKX6"/>
<comment type="similarity">
    <text evidence="2">Belongs to the uracil-DNA glycosylase (UDG) superfamily. Type 4 (UDGa) family.</text>
</comment>
<reference evidence="14 15" key="1">
    <citation type="submission" date="2015-12" db="EMBL/GenBank/DDBJ databases">
        <authorList>
            <person name="Shamseldin A."/>
            <person name="Moawad H."/>
            <person name="Abd El-Rahim W.M."/>
            <person name="Sadowsky M.J."/>
        </authorList>
    </citation>
    <scope>NUCLEOTIDE SEQUENCE [LARGE SCALE GENOMIC DNA]</scope>
    <source>
        <strain evidence="14 15">ZGT118</strain>
    </source>
</reference>
<evidence type="ECO:0000256" key="9">
    <source>
        <dbReference type="ARBA" id="ARBA00023004"/>
    </source>
</evidence>
<evidence type="ECO:0000256" key="3">
    <source>
        <dbReference type="ARBA" id="ARBA00012030"/>
    </source>
</evidence>
<dbReference type="CDD" id="cd10030">
    <property type="entry name" value="UDG-F4_TTUDGA_SPO1dp_like"/>
    <property type="match status" value="1"/>
</dbReference>
<protein>
    <recommendedName>
        <fullName evidence="4">Type-4 uracil-DNA glycosylase</fullName>
        <ecNumber evidence="3">3.2.2.27</ecNumber>
    </recommendedName>
</protein>
<evidence type="ECO:0000313" key="15">
    <source>
        <dbReference type="Proteomes" id="UP000053791"/>
    </source>
</evidence>
<dbReference type="RefSeq" id="WP_068348177.1">
    <property type="nucleotide sequence ID" value="NZ_LQBQ01000035.1"/>
</dbReference>
<keyword evidence="5" id="KW-0004">4Fe-4S</keyword>
<evidence type="ECO:0000256" key="1">
    <source>
        <dbReference type="ARBA" id="ARBA00001400"/>
    </source>
</evidence>
<evidence type="ECO:0000256" key="5">
    <source>
        <dbReference type="ARBA" id="ARBA00022485"/>
    </source>
</evidence>
<dbReference type="STRING" id="1685379.AVO45_11350"/>
<dbReference type="Proteomes" id="UP000053791">
    <property type="component" value="Unassembled WGS sequence"/>
</dbReference>
<dbReference type="SMART" id="SM00986">
    <property type="entry name" value="UDG"/>
    <property type="match status" value="1"/>
</dbReference>
<keyword evidence="10" id="KW-0411">Iron-sulfur</keyword>
<dbReference type="InterPro" id="IPR051536">
    <property type="entry name" value="UDG_Type-4/5"/>
</dbReference>
<evidence type="ECO:0000256" key="2">
    <source>
        <dbReference type="ARBA" id="ARBA00006521"/>
    </source>
</evidence>
<dbReference type="PANTHER" id="PTHR33693:SF1">
    <property type="entry name" value="TYPE-4 URACIL-DNA GLYCOSYLASE"/>
    <property type="match status" value="1"/>
</dbReference>
<dbReference type="Gene3D" id="3.40.470.10">
    <property type="entry name" value="Uracil-DNA glycosylase-like domain"/>
    <property type="match status" value="1"/>
</dbReference>
<dbReference type="SUPFAM" id="SSF52141">
    <property type="entry name" value="Uracil-DNA glycosylase-like"/>
    <property type="match status" value="1"/>
</dbReference>
<evidence type="ECO:0000256" key="10">
    <source>
        <dbReference type="ARBA" id="ARBA00023014"/>
    </source>
</evidence>
<dbReference type="PANTHER" id="PTHR33693">
    <property type="entry name" value="TYPE-5 URACIL-DNA GLYCOSYLASE"/>
    <property type="match status" value="1"/>
</dbReference>
<keyword evidence="6" id="KW-0479">Metal-binding</keyword>
<dbReference type="GO" id="GO:0006281">
    <property type="term" value="P:DNA repair"/>
    <property type="evidence" value="ECO:0007669"/>
    <property type="project" value="UniProtKB-KW"/>
</dbReference>
<keyword evidence="15" id="KW-1185">Reference proteome</keyword>
<evidence type="ECO:0000256" key="12">
    <source>
        <dbReference type="SAM" id="MobiDB-lite"/>
    </source>
</evidence>
<name>A0A0X3TKX6_9RHOB</name>
<keyword evidence="9" id="KW-0408">Iron</keyword>
<dbReference type="GO" id="GO:0046872">
    <property type="term" value="F:metal ion binding"/>
    <property type="evidence" value="ECO:0007669"/>
    <property type="project" value="UniProtKB-KW"/>
</dbReference>
<dbReference type="EMBL" id="LQBQ01000035">
    <property type="protein sequence ID" value="KUJ76388.1"/>
    <property type="molecule type" value="Genomic_DNA"/>
</dbReference>